<dbReference type="AlphaFoldDB" id="A0A0E9RSG5"/>
<accession>A0A0E9RSG5</accession>
<evidence type="ECO:0000313" key="1">
    <source>
        <dbReference type="EMBL" id="JAH31218.1"/>
    </source>
</evidence>
<name>A0A0E9RSG5_ANGAN</name>
<protein>
    <submittedName>
        <fullName evidence="1">Uncharacterized protein</fullName>
    </submittedName>
</protein>
<proteinExistence type="predicted"/>
<reference evidence="1" key="2">
    <citation type="journal article" date="2015" name="Fish Shellfish Immunol.">
        <title>Early steps in the European eel (Anguilla anguilla)-Vibrio vulnificus interaction in the gills: Role of the RtxA13 toxin.</title>
        <authorList>
            <person name="Callol A."/>
            <person name="Pajuelo D."/>
            <person name="Ebbesson L."/>
            <person name="Teles M."/>
            <person name="MacKenzie S."/>
            <person name="Amaro C."/>
        </authorList>
    </citation>
    <scope>NUCLEOTIDE SEQUENCE</scope>
</reference>
<reference evidence="1" key="1">
    <citation type="submission" date="2014-11" db="EMBL/GenBank/DDBJ databases">
        <authorList>
            <person name="Amaro Gonzalez C."/>
        </authorList>
    </citation>
    <scope>NUCLEOTIDE SEQUENCE</scope>
</reference>
<organism evidence="1">
    <name type="scientific">Anguilla anguilla</name>
    <name type="common">European freshwater eel</name>
    <name type="synonym">Muraena anguilla</name>
    <dbReference type="NCBI Taxonomy" id="7936"/>
    <lineage>
        <taxon>Eukaryota</taxon>
        <taxon>Metazoa</taxon>
        <taxon>Chordata</taxon>
        <taxon>Craniata</taxon>
        <taxon>Vertebrata</taxon>
        <taxon>Euteleostomi</taxon>
        <taxon>Actinopterygii</taxon>
        <taxon>Neopterygii</taxon>
        <taxon>Teleostei</taxon>
        <taxon>Anguilliformes</taxon>
        <taxon>Anguillidae</taxon>
        <taxon>Anguilla</taxon>
    </lineage>
</organism>
<sequence length="41" mass="4316">MLDLQEQGWAALVIMPLMSSCGSPCWPQSASSVHGLAKTAL</sequence>
<dbReference type="EMBL" id="GBXM01077359">
    <property type="protein sequence ID" value="JAH31218.1"/>
    <property type="molecule type" value="Transcribed_RNA"/>
</dbReference>